<dbReference type="GO" id="GO:0030621">
    <property type="term" value="F:U4 snRNA binding"/>
    <property type="evidence" value="ECO:0007669"/>
    <property type="project" value="TreeGrafter"/>
</dbReference>
<accession>A0A9P9FM38</accession>
<keyword evidence="3" id="KW-1185">Reference proteome</keyword>
<dbReference type="OrthoDB" id="538223at2759"/>
<name>A0A9P9FM38_9HYPO</name>
<dbReference type="SMART" id="SM00320">
    <property type="entry name" value="WD40"/>
    <property type="match status" value="6"/>
</dbReference>
<dbReference type="GO" id="GO:0046540">
    <property type="term" value="C:U4/U6 x U5 tri-snRNP complex"/>
    <property type="evidence" value="ECO:0007669"/>
    <property type="project" value="TreeGrafter"/>
</dbReference>
<dbReference type="InterPro" id="IPR001680">
    <property type="entry name" value="WD40_rpt"/>
</dbReference>
<dbReference type="PROSITE" id="PS50082">
    <property type="entry name" value="WD_REPEATS_2"/>
    <property type="match status" value="4"/>
</dbReference>
<dbReference type="CDD" id="cd00200">
    <property type="entry name" value="WD40"/>
    <property type="match status" value="1"/>
</dbReference>
<sequence>MQDSELGMLSELLREGGRFIQTNLPMIDSSPLQLYSSLLAFTPESSMIRRLMWDKRSNWMPLASAARPTWDQCQQVLEVKQRGINSIAFSANGSFIASAADNTAVHIFQIETGEFTRELDQGPRAKVQVVKFSPNSALIATACVNGELCLYRGDTGDLLKKFLLSWDCSWDGIQFSPDSKYVAFASDNYEPETVCIISLDTLQCVQEVEAMGVEAMAKRRRHKNLNPHASIAARASLHFSSDSQTLGIVAKGTGSYALWDVGNGVCIREHSQDSDLAMAFQPDGMSFTFVDNSSFMMAGIMKSNTSAMQIWRLETGETVHTLEGHRDTIRGTQFSLDGTLLGSFSEDNTAMIWSVETGECLHLLEGHSDTVTALSFSADMTLFASASDDRTIRIWRADLGSGTATSAERYDPVQSVVLSPDGLFIASCTESGDAQVWEAKNGQCIHRFTNSFIRSVRFCSMSTFLAGCSLDHLFLWRVDTGHRVFEHDVPNGTSVTFSPDGRYISLHGTSQFIFDLEADVFHGRLDLSQSTKYGKLLIHNKERIFDLKFSPDSTFVATLTDSPPPGNDMPYYDSWGIPAWAQDGTRILSLWSLETGDLIRQLEGLDKAAFLLCISSDSEFIALCERPTALQILRTATLEKHRELSILPQQVPSTQHSIFSPDARHLAWAGGPMISVWDSEYQSITRHIFLGFDASRVEFDDTGDYIFTNYGPVSIYEPCRVVEDPDLVPVPHRRSGYWLNHENHWVMWDDMRFFWIPPGFRPVNDSCVEVSGPTIVIGSASGQASVFRFTIEGLLGQAAI</sequence>
<dbReference type="InterPro" id="IPR036322">
    <property type="entry name" value="WD40_repeat_dom_sf"/>
</dbReference>
<keyword evidence="1" id="KW-0853">WD repeat</keyword>
<dbReference type="EMBL" id="JAGMUV010000003">
    <property type="protein sequence ID" value="KAH7166549.1"/>
    <property type="molecule type" value="Genomic_DNA"/>
</dbReference>
<dbReference type="AlphaFoldDB" id="A0A9P9FM38"/>
<organism evidence="2 3">
    <name type="scientific">Dactylonectria macrodidyma</name>
    <dbReference type="NCBI Taxonomy" id="307937"/>
    <lineage>
        <taxon>Eukaryota</taxon>
        <taxon>Fungi</taxon>
        <taxon>Dikarya</taxon>
        <taxon>Ascomycota</taxon>
        <taxon>Pezizomycotina</taxon>
        <taxon>Sordariomycetes</taxon>
        <taxon>Hypocreomycetidae</taxon>
        <taxon>Hypocreales</taxon>
        <taxon>Nectriaceae</taxon>
        <taxon>Dactylonectria</taxon>
    </lineage>
</organism>
<feature type="repeat" description="WD" evidence="1">
    <location>
        <begin position="406"/>
        <end position="447"/>
    </location>
</feature>
<dbReference type="SUPFAM" id="SSF50952">
    <property type="entry name" value="Soluble quinoprotein glucose dehydrogenase"/>
    <property type="match status" value="1"/>
</dbReference>
<dbReference type="Gene3D" id="2.130.10.10">
    <property type="entry name" value="YVTN repeat-like/Quinoprotein amine dehydrogenase"/>
    <property type="match status" value="3"/>
</dbReference>
<dbReference type="GO" id="GO:0017070">
    <property type="term" value="F:U6 snRNA binding"/>
    <property type="evidence" value="ECO:0007669"/>
    <property type="project" value="TreeGrafter"/>
</dbReference>
<evidence type="ECO:0000313" key="3">
    <source>
        <dbReference type="Proteomes" id="UP000738349"/>
    </source>
</evidence>
<dbReference type="SUPFAM" id="SSF50978">
    <property type="entry name" value="WD40 repeat-like"/>
    <property type="match status" value="1"/>
</dbReference>
<dbReference type="Pfam" id="PF00400">
    <property type="entry name" value="WD40"/>
    <property type="match status" value="4"/>
</dbReference>
<dbReference type="PANTHER" id="PTHR19846">
    <property type="entry name" value="WD40 REPEAT PROTEIN"/>
    <property type="match status" value="1"/>
</dbReference>
<dbReference type="InterPro" id="IPR011044">
    <property type="entry name" value="Quino_amine_DH_bsu"/>
</dbReference>
<gene>
    <name evidence="2" type="ORF">EDB81DRAFT_919041</name>
</gene>
<dbReference type="PROSITE" id="PS50294">
    <property type="entry name" value="WD_REPEATS_REGION"/>
    <property type="match status" value="2"/>
</dbReference>
<reference evidence="2" key="1">
    <citation type="journal article" date="2021" name="Nat. Commun.">
        <title>Genetic determinants of endophytism in the Arabidopsis root mycobiome.</title>
        <authorList>
            <person name="Mesny F."/>
            <person name="Miyauchi S."/>
            <person name="Thiergart T."/>
            <person name="Pickel B."/>
            <person name="Atanasova L."/>
            <person name="Karlsson M."/>
            <person name="Huettel B."/>
            <person name="Barry K.W."/>
            <person name="Haridas S."/>
            <person name="Chen C."/>
            <person name="Bauer D."/>
            <person name="Andreopoulos W."/>
            <person name="Pangilinan J."/>
            <person name="LaButti K."/>
            <person name="Riley R."/>
            <person name="Lipzen A."/>
            <person name="Clum A."/>
            <person name="Drula E."/>
            <person name="Henrissat B."/>
            <person name="Kohler A."/>
            <person name="Grigoriev I.V."/>
            <person name="Martin F.M."/>
            <person name="Hacquard S."/>
        </authorList>
    </citation>
    <scope>NUCLEOTIDE SEQUENCE</scope>
    <source>
        <strain evidence="2">MPI-CAGE-AT-0147</strain>
    </source>
</reference>
<dbReference type="SUPFAM" id="SSF50969">
    <property type="entry name" value="YVTN repeat-like/Quinoprotein amine dehydrogenase"/>
    <property type="match status" value="1"/>
</dbReference>
<dbReference type="PANTHER" id="PTHR19846:SF0">
    <property type="entry name" value="PRE-MRNA PROCESSING FACTOR 4"/>
    <property type="match status" value="1"/>
</dbReference>
<feature type="repeat" description="WD" evidence="1">
    <location>
        <begin position="322"/>
        <end position="363"/>
    </location>
</feature>
<dbReference type="GO" id="GO:0000398">
    <property type="term" value="P:mRNA splicing, via spliceosome"/>
    <property type="evidence" value="ECO:0007669"/>
    <property type="project" value="TreeGrafter"/>
</dbReference>
<evidence type="ECO:0000313" key="2">
    <source>
        <dbReference type="EMBL" id="KAH7166549.1"/>
    </source>
</evidence>
<comment type="caution">
    <text evidence="2">The sequence shown here is derived from an EMBL/GenBank/DDBJ whole genome shotgun (WGS) entry which is preliminary data.</text>
</comment>
<dbReference type="Proteomes" id="UP000738349">
    <property type="component" value="Unassembled WGS sequence"/>
</dbReference>
<evidence type="ECO:0000256" key="1">
    <source>
        <dbReference type="PROSITE-ProRule" id="PRU00221"/>
    </source>
</evidence>
<protein>
    <submittedName>
        <fullName evidence="2">WD40-repeat-containing domain protein</fullName>
    </submittedName>
</protein>
<proteinExistence type="predicted"/>
<feature type="repeat" description="WD" evidence="1">
    <location>
        <begin position="77"/>
        <end position="118"/>
    </location>
</feature>
<dbReference type="InterPro" id="IPR015943">
    <property type="entry name" value="WD40/YVTN_repeat-like_dom_sf"/>
</dbReference>
<feature type="repeat" description="WD" evidence="1">
    <location>
        <begin position="364"/>
        <end position="405"/>
    </location>
</feature>
<dbReference type="InterPro" id="IPR011041">
    <property type="entry name" value="Quinoprot_gluc/sorb_DH_b-prop"/>
</dbReference>